<accession>A0ABT3JCQ7</accession>
<protein>
    <submittedName>
        <fullName evidence="1">Iron-sulfur cluster assembly scaffold protein</fullName>
    </submittedName>
</protein>
<dbReference type="Gene3D" id="3.90.1010.10">
    <property type="match status" value="1"/>
</dbReference>
<dbReference type="InterPro" id="IPR002871">
    <property type="entry name" value="NIF_FeS_clus_asmbl_NifU_N"/>
</dbReference>
<dbReference type="Proteomes" id="UP001526246">
    <property type="component" value="Unassembled WGS sequence"/>
</dbReference>
<evidence type="ECO:0000313" key="1">
    <source>
        <dbReference type="EMBL" id="MCW3796814.1"/>
    </source>
</evidence>
<dbReference type="SUPFAM" id="SSF82649">
    <property type="entry name" value="SufE/NifU"/>
    <property type="match status" value="1"/>
</dbReference>
<dbReference type="EMBL" id="JAPDOB010000001">
    <property type="protein sequence ID" value="MCW3796814.1"/>
    <property type="molecule type" value="Genomic_DNA"/>
</dbReference>
<keyword evidence="2" id="KW-1185">Reference proteome</keyword>
<proteinExistence type="predicted"/>
<sequence length="138" mass="14452">MSSEPVYTLEVLRLAASLPLETSLSDAHGRAEKRSTTCGSVITTEVRLDDGRLVQVAQQVQACAFGQASAALLQQFAAHRSPVEIVAARVAMRSWLAGSGEPPAGFEVLAPARAKTGRHGAMLLPFDALIAALRDAGA</sequence>
<comment type="caution">
    <text evidence="1">The sequence shown here is derived from an EMBL/GenBank/DDBJ whole genome shotgun (WGS) entry which is preliminary data.</text>
</comment>
<dbReference type="RefSeq" id="WP_264880771.1">
    <property type="nucleotide sequence ID" value="NZ_JAPDOB010000001.1"/>
</dbReference>
<organism evidence="1 2">
    <name type="scientific">Sphingomonas arvum</name>
    <dbReference type="NCBI Taxonomy" id="2992113"/>
    <lineage>
        <taxon>Bacteria</taxon>
        <taxon>Pseudomonadati</taxon>
        <taxon>Pseudomonadota</taxon>
        <taxon>Alphaproteobacteria</taxon>
        <taxon>Sphingomonadales</taxon>
        <taxon>Sphingomonadaceae</taxon>
        <taxon>Sphingomonas</taxon>
    </lineage>
</organism>
<gene>
    <name evidence="1" type="ORF">OMW55_03210</name>
</gene>
<name>A0ABT3JCQ7_9SPHN</name>
<evidence type="ECO:0000313" key="2">
    <source>
        <dbReference type="Proteomes" id="UP001526246"/>
    </source>
</evidence>
<reference evidence="1 2" key="1">
    <citation type="submission" date="2022-10" db="EMBL/GenBank/DDBJ databases">
        <title>Sphingomonas sp.</title>
        <authorList>
            <person name="Jin C."/>
        </authorList>
    </citation>
    <scope>NUCLEOTIDE SEQUENCE [LARGE SCALE GENOMIC DNA]</scope>
    <source>
        <strain evidence="1 2">BN140010</strain>
    </source>
</reference>
<dbReference type="CDD" id="cd06664">
    <property type="entry name" value="IscU_like"/>
    <property type="match status" value="1"/>
</dbReference>